<evidence type="ECO:0000256" key="1">
    <source>
        <dbReference type="ARBA" id="ARBA00001935"/>
    </source>
</evidence>
<sequence length="512" mass="57591">MLPRWMYSTNHKDIGTMYLLFGAWAMMAGMSLSMLIRMELGQPGSMINDDQIYNVIVTAHAFIMIFFMVMPIMIGGFGNWLIPIMLGTPDMAFPRMNNMSFWLLPPSLLLLMSSSMVESGAGTGWTVYPPLASNISHSGMAVDMAIFSLHLAGVSSILGSINFITTIMNMRPKGMTLERIPLFLWSVFVTTILLLLSLPVLAGAITMLLTDRNFNTSFFDPAGGGDPILYQHLFWFFGHPEVYILILPGFGMISHIICFQTGKKEPFGTLGMIYAMLAIGLLGFIVWAHHMFTVGMDVDTRAYFTAATMIIAVPTGIKIFSWLATLHGVRVQYDTPLLWALGFVFLFTIGGLTGIILANSSIDIILHDTYYVVAHFHYVLSMGAVFAILAGITHWFPMFFGWTFNSILLKIHFFTMFLGVNLTFFPQHFLGLSGMPRRYSDYPDFFTKWNIISSLGSIISFISVLIFIFIMWEAMISNRQMILSQFSSSSIEWQLNFPPSEHTFNQINILIK</sequence>
<gene>
    <name evidence="25" type="primary">COX1</name>
</gene>
<evidence type="ECO:0000313" key="25">
    <source>
        <dbReference type="EMBL" id="AHF21666.1"/>
    </source>
</evidence>
<evidence type="ECO:0000256" key="22">
    <source>
        <dbReference type="RuleBase" id="RU000369"/>
    </source>
</evidence>
<evidence type="ECO:0000256" key="4">
    <source>
        <dbReference type="ARBA" id="ARBA00004673"/>
    </source>
</evidence>
<dbReference type="GO" id="GO:0046872">
    <property type="term" value="F:metal ion binding"/>
    <property type="evidence" value="ECO:0007669"/>
    <property type="project" value="UniProtKB-KW"/>
</dbReference>
<keyword evidence="16 22" id="KW-0249">Electron transport</keyword>
<evidence type="ECO:0000256" key="21">
    <source>
        <dbReference type="ARBA" id="ARBA00049512"/>
    </source>
</evidence>
<evidence type="ECO:0000256" key="11">
    <source>
        <dbReference type="ARBA" id="ARBA00022660"/>
    </source>
</evidence>
<feature type="transmembrane region" description="Helical" evidence="23">
    <location>
        <begin position="302"/>
        <end position="325"/>
    </location>
</feature>
<evidence type="ECO:0000256" key="10">
    <source>
        <dbReference type="ARBA" id="ARBA00022617"/>
    </source>
</evidence>
<keyword evidence="22" id="KW-0999">Mitochondrion inner membrane</keyword>
<dbReference type="InterPro" id="IPR000883">
    <property type="entry name" value="Cyt_C_Oxase_1"/>
</dbReference>
<keyword evidence="20 22" id="KW-0472">Membrane</keyword>
<feature type="transmembrane region" description="Helical" evidence="23">
    <location>
        <begin position="16"/>
        <end position="36"/>
    </location>
</feature>
<evidence type="ECO:0000256" key="3">
    <source>
        <dbReference type="ARBA" id="ARBA00004141"/>
    </source>
</evidence>
<evidence type="ECO:0000256" key="17">
    <source>
        <dbReference type="ARBA" id="ARBA00022989"/>
    </source>
</evidence>
<evidence type="ECO:0000256" key="13">
    <source>
        <dbReference type="ARBA" id="ARBA00022723"/>
    </source>
</evidence>
<dbReference type="PRINTS" id="PR01165">
    <property type="entry name" value="CYCOXIDASEI"/>
</dbReference>
<dbReference type="InterPro" id="IPR036927">
    <property type="entry name" value="Cyt_c_oxase-like_su1_sf"/>
</dbReference>
<evidence type="ECO:0000256" key="12">
    <source>
        <dbReference type="ARBA" id="ARBA00022692"/>
    </source>
</evidence>
<feature type="transmembrane region" description="Helical" evidence="23">
    <location>
        <begin position="145"/>
        <end position="170"/>
    </location>
</feature>
<dbReference type="PROSITE" id="PS00077">
    <property type="entry name" value="COX1_CUB"/>
    <property type="match status" value="1"/>
</dbReference>
<evidence type="ECO:0000256" key="23">
    <source>
        <dbReference type="SAM" id="Phobius"/>
    </source>
</evidence>
<keyword evidence="22 25" id="KW-0496">Mitochondrion</keyword>
<comment type="subunit">
    <text evidence="6">Component of the cytochrome c oxidase (complex IV, CIV), a multisubunit enzyme composed of a catalytic core of 3 subunits and several supernumerary subunits. The complex exists as a monomer or a dimer and forms supercomplexes (SCs) in the inner mitochondrial membrane with ubiquinol-cytochrome c oxidoreductase (cytochrome b-c1 complex, complex III, CIII).</text>
</comment>
<feature type="transmembrane region" description="Helical" evidence="23">
    <location>
        <begin position="56"/>
        <end position="82"/>
    </location>
</feature>
<dbReference type="InterPro" id="IPR033944">
    <property type="entry name" value="Cyt_c_oxase_su1_dom"/>
</dbReference>
<evidence type="ECO:0000256" key="18">
    <source>
        <dbReference type="ARBA" id="ARBA00023004"/>
    </source>
</evidence>
<dbReference type="GO" id="GO:0045277">
    <property type="term" value="C:respiratory chain complex IV"/>
    <property type="evidence" value="ECO:0007669"/>
    <property type="project" value="InterPro"/>
</dbReference>
<dbReference type="UniPathway" id="UPA00705"/>
<dbReference type="Pfam" id="PF00115">
    <property type="entry name" value="COX1"/>
    <property type="match status" value="1"/>
</dbReference>
<evidence type="ECO:0000256" key="5">
    <source>
        <dbReference type="ARBA" id="ARBA00009578"/>
    </source>
</evidence>
<feature type="transmembrane region" description="Helical" evidence="23">
    <location>
        <begin position="337"/>
        <end position="358"/>
    </location>
</feature>
<feature type="transmembrane region" description="Helical" evidence="23">
    <location>
        <begin position="182"/>
        <end position="209"/>
    </location>
</feature>
<dbReference type="AlphaFoldDB" id="W0FGS1"/>
<keyword evidence="18 22" id="KW-0408">Iron</keyword>
<evidence type="ECO:0000256" key="6">
    <source>
        <dbReference type="ARBA" id="ARBA00011164"/>
    </source>
</evidence>
<dbReference type="GO" id="GO:0006123">
    <property type="term" value="P:mitochondrial electron transport, cytochrome c to oxygen"/>
    <property type="evidence" value="ECO:0007669"/>
    <property type="project" value="TreeGrafter"/>
</dbReference>
<feature type="transmembrane region" description="Helical" evidence="23">
    <location>
        <begin position="378"/>
        <end position="400"/>
    </location>
</feature>
<feature type="transmembrane region" description="Helical" evidence="23">
    <location>
        <begin position="407"/>
        <end position="429"/>
    </location>
</feature>
<comment type="catalytic activity">
    <reaction evidence="21">
        <text>4 Fe(II)-[cytochrome c] + O2 + 8 H(+)(in) = 4 Fe(III)-[cytochrome c] + 2 H2O + 4 H(+)(out)</text>
        <dbReference type="Rhea" id="RHEA:11436"/>
        <dbReference type="Rhea" id="RHEA-COMP:10350"/>
        <dbReference type="Rhea" id="RHEA-COMP:14399"/>
        <dbReference type="ChEBI" id="CHEBI:15377"/>
        <dbReference type="ChEBI" id="CHEBI:15378"/>
        <dbReference type="ChEBI" id="CHEBI:15379"/>
        <dbReference type="ChEBI" id="CHEBI:29033"/>
        <dbReference type="ChEBI" id="CHEBI:29034"/>
        <dbReference type="EC" id="7.1.1.9"/>
    </reaction>
    <physiologicalReaction direction="left-to-right" evidence="21">
        <dbReference type="Rhea" id="RHEA:11437"/>
    </physiologicalReaction>
</comment>
<evidence type="ECO:0000256" key="9">
    <source>
        <dbReference type="ARBA" id="ARBA00022448"/>
    </source>
</evidence>
<dbReference type="EC" id="7.1.1.9" evidence="7 22"/>
<dbReference type="CTD" id="4512"/>
<reference evidence="25" key="1">
    <citation type="journal article" date="2014" name="Ticks Tick Borne Dis.">
        <title>Molecular phylogeny of soft ticks (Ixodida: Argasidae) inferred from mitochondrial genome and nuclear rRNA sequences.</title>
        <authorList>
            <person name="Burger T.D."/>
            <person name="Shao R."/>
            <person name="Labruna M.B."/>
            <person name="Barker S.C."/>
        </authorList>
    </citation>
    <scope>NUCLEOTIDE SEQUENCE</scope>
</reference>
<evidence type="ECO:0000256" key="14">
    <source>
        <dbReference type="ARBA" id="ARBA00022842"/>
    </source>
</evidence>
<feature type="transmembrane region" description="Helical" evidence="23">
    <location>
        <begin position="271"/>
        <end position="290"/>
    </location>
</feature>
<keyword evidence="10 22" id="KW-0349">Heme</keyword>
<dbReference type="EMBL" id="KC769592">
    <property type="protein sequence ID" value="AHF21666.1"/>
    <property type="molecule type" value="Genomic_DNA"/>
</dbReference>
<keyword evidence="19 22" id="KW-0186">Copper</keyword>
<name>W0FGS1_ORNRO</name>
<evidence type="ECO:0000256" key="7">
    <source>
        <dbReference type="ARBA" id="ARBA00012949"/>
    </source>
</evidence>
<dbReference type="PANTHER" id="PTHR10422:SF18">
    <property type="entry name" value="CYTOCHROME C OXIDASE SUBUNIT 1"/>
    <property type="match status" value="1"/>
</dbReference>
<protein>
    <recommendedName>
        <fullName evidence="8 22">Cytochrome c oxidase subunit 1</fullName>
        <ecNumber evidence="7 22">7.1.1.9</ecNumber>
    </recommendedName>
</protein>
<dbReference type="FunFam" id="1.20.210.10:FF:000001">
    <property type="entry name" value="Cytochrome c oxidase subunit 1"/>
    <property type="match status" value="1"/>
</dbReference>
<comment type="cofactor">
    <cofactor evidence="1">
        <name>Cu cation</name>
        <dbReference type="ChEBI" id="CHEBI:23378"/>
    </cofactor>
</comment>
<evidence type="ECO:0000256" key="2">
    <source>
        <dbReference type="ARBA" id="ARBA00001971"/>
    </source>
</evidence>
<dbReference type="GO" id="GO:0015990">
    <property type="term" value="P:electron transport coupled proton transport"/>
    <property type="evidence" value="ECO:0007669"/>
    <property type="project" value="TreeGrafter"/>
</dbReference>
<proteinExistence type="inferred from homology"/>
<dbReference type="PROSITE" id="PS50855">
    <property type="entry name" value="COX1"/>
    <property type="match status" value="1"/>
</dbReference>
<keyword evidence="11 22" id="KW-0679">Respiratory chain</keyword>
<feature type="transmembrane region" description="Helical" evidence="23">
    <location>
        <begin position="449"/>
        <end position="472"/>
    </location>
</feature>
<keyword evidence="12 22" id="KW-0812">Transmembrane</keyword>
<comment type="function">
    <text evidence="22">Component of the cytochrome c oxidase, the last enzyme in the mitochondrial electron transport chain which drives oxidative phosphorylation. The respiratory chain contains 3 multisubunit complexes succinate dehydrogenase (complex II, CII), ubiquinol-cytochrome c oxidoreductase (cytochrome b-c1 complex, complex III, CIII) and cytochrome c oxidase (complex IV, CIV), that cooperate to transfer electrons derived from NADH and succinate to molecular oxygen, creating an electrochemical gradient over the inner membrane that drives transmembrane transport and the ATP synthase. Cytochrome c oxidase is the component of the respiratory chain that catalyzes the reduction of oxygen to water. Electrons originating from reduced cytochrome c in the intermembrane space (IMS) are transferred via the dinuclear copper A center (CU(A)) of subunit 2 and heme A of subunit 1 to the active site in subunit 1, a binuclear center (BNC) formed by heme A3 and copper B (CU(B)). The BNC reduces molecular oxygen to 2 water molecules using 4 electrons from cytochrome c in the IMS and 4 protons from the mitochondrial matrix.</text>
</comment>
<feature type="transmembrane region" description="Helical" evidence="23">
    <location>
        <begin position="103"/>
        <end position="125"/>
    </location>
</feature>
<evidence type="ECO:0000256" key="20">
    <source>
        <dbReference type="ARBA" id="ARBA00023136"/>
    </source>
</evidence>
<comment type="similarity">
    <text evidence="5 22">Belongs to the heme-copper respiratory oxidase family.</text>
</comment>
<dbReference type="InterPro" id="IPR023615">
    <property type="entry name" value="Cyt_c_Oxase_su1_BS"/>
</dbReference>
<evidence type="ECO:0000256" key="15">
    <source>
        <dbReference type="ARBA" id="ARBA00022967"/>
    </source>
</evidence>
<dbReference type="GO" id="GO:0005743">
    <property type="term" value="C:mitochondrial inner membrane"/>
    <property type="evidence" value="ECO:0007669"/>
    <property type="project" value="UniProtKB-SubCell"/>
</dbReference>
<feature type="domain" description="Cytochrome oxidase subunit I profile" evidence="24">
    <location>
        <begin position="1"/>
        <end position="511"/>
    </location>
</feature>
<dbReference type="SUPFAM" id="SSF81442">
    <property type="entry name" value="Cytochrome c oxidase subunit I-like"/>
    <property type="match status" value="1"/>
</dbReference>
<evidence type="ECO:0000256" key="19">
    <source>
        <dbReference type="ARBA" id="ARBA00023008"/>
    </source>
</evidence>
<evidence type="ECO:0000259" key="24">
    <source>
        <dbReference type="PROSITE" id="PS50855"/>
    </source>
</evidence>
<feature type="transmembrane region" description="Helical" evidence="23">
    <location>
        <begin position="242"/>
        <end position="259"/>
    </location>
</feature>
<keyword evidence="9 22" id="KW-0813">Transport</keyword>
<comment type="subcellular location">
    <subcellularLocation>
        <location evidence="3">Membrane</location>
        <topology evidence="3">Multi-pass membrane protein</topology>
    </subcellularLocation>
    <subcellularLocation>
        <location evidence="22">Mitochondrion inner membrane</location>
        <topology evidence="22">Multi-pass membrane protein</topology>
    </subcellularLocation>
</comment>
<keyword evidence="17 23" id="KW-1133">Transmembrane helix</keyword>
<keyword evidence="14" id="KW-0460">Magnesium</keyword>
<dbReference type="CDD" id="cd01663">
    <property type="entry name" value="Cyt_c_Oxidase_I"/>
    <property type="match status" value="1"/>
</dbReference>
<geneLocation type="mitochondrion" evidence="25"/>
<dbReference type="GeneID" id="18252140"/>
<evidence type="ECO:0000256" key="8">
    <source>
        <dbReference type="ARBA" id="ARBA00015947"/>
    </source>
</evidence>
<accession>W0FGS1</accession>
<dbReference type="Gene3D" id="1.20.210.10">
    <property type="entry name" value="Cytochrome c oxidase-like, subunit I domain"/>
    <property type="match status" value="1"/>
</dbReference>
<comment type="pathway">
    <text evidence="4 22">Energy metabolism; oxidative phosphorylation.</text>
</comment>
<dbReference type="InterPro" id="IPR023616">
    <property type="entry name" value="Cyt_c_oxase-like_su1_dom"/>
</dbReference>
<dbReference type="GO" id="GO:0004129">
    <property type="term" value="F:cytochrome-c oxidase activity"/>
    <property type="evidence" value="ECO:0007669"/>
    <property type="project" value="UniProtKB-EC"/>
</dbReference>
<dbReference type="GO" id="GO:0020037">
    <property type="term" value="F:heme binding"/>
    <property type="evidence" value="ECO:0007669"/>
    <property type="project" value="InterPro"/>
</dbReference>
<keyword evidence="13 22" id="KW-0479">Metal-binding</keyword>
<comment type="cofactor">
    <cofactor evidence="2">
        <name>heme</name>
        <dbReference type="ChEBI" id="CHEBI:30413"/>
    </cofactor>
</comment>
<keyword evidence="15" id="KW-1278">Translocase</keyword>
<evidence type="ECO:0000256" key="16">
    <source>
        <dbReference type="ARBA" id="ARBA00022982"/>
    </source>
</evidence>
<dbReference type="RefSeq" id="YP_009000452.1">
    <property type="nucleotide sequence ID" value="NC_023372.1"/>
</dbReference>
<dbReference type="PANTHER" id="PTHR10422">
    <property type="entry name" value="CYTOCHROME C OXIDASE SUBUNIT 1"/>
    <property type="match status" value="1"/>
</dbReference>
<organism evidence="25">
    <name type="scientific">Ornithodoros rostratus</name>
    <name type="common">Soft tick</name>
    <dbReference type="NCBI Taxonomy" id="360320"/>
    <lineage>
        <taxon>Eukaryota</taxon>
        <taxon>Metazoa</taxon>
        <taxon>Ecdysozoa</taxon>
        <taxon>Arthropoda</taxon>
        <taxon>Chelicerata</taxon>
        <taxon>Arachnida</taxon>
        <taxon>Acari</taxon>
        <taxon>Parasitiformes</taxon>
        <taxon>Ixodida</taxon>
        <taxon>Ixodoidea</taxon>
        <taxon>Argasidae</taxon>
        <taxon>Ornithodorinae</taxon>
        <taxon>Ornithodoros</taxon>
    </lineage>
</organism>